<keyword evidence="1" id="KW-0547">Nucleotide-binding</keyword>
<keyword evidence="6" id="KW-1185">Reference proteome</keyword>
<evidence type="ECO:0000256" key="1">
    <source>
        <dbReference type="ARBA" id="ARBA00022741"/>
    </source>
</evidence>
<organism evidence="5 6">
    <name type="scientific">Chryseosolibacter histidini</name>
    <dbReference type="NCBI Taxonomy" id="2782349"/>
    <lineage>
        <taxon>Bacteria</taxon>
        <taxon>Pseudomonadati</taxon>
        <taxon>Bacteroidota</taxon>
        <taxon>Cytophagia</taxon>
        <taxon>Cytophagales</taxon>
        <taxon>Chryseotaleaceae</taxon>
        <taxon>Chryseosolibacter</taxon>
    </lineage>
</organism>
<dbReference type="GO" id="GO:0005524">
    <property type="term" value="F:ATP binding"/>
    <property type="evidence" value="ECO:0007669"/>
    <property type="project" value="UniProtKB-KW"/>
</dbReference>
<evidence type="ECO:0000313" key="5">
    <source>
        <dbReference type="EMBL" id="MBT1696460.1"/>
    </source>
</evidence>
<feature type="domain" description="Carboxyltransferase" evidence="4">
    <location>
        <begin position="24"/>
        <end position="310"/>
    </location>
</feature>
<accession>A0AAP2GN26</accession>
<gene>
    <name evidence="5" type="ORF">KK083_06215</name>
</gene>
<dbReference type="SMART" id="SM00797">
    <property type="entry name" value="AHS2"/>
    <property type="match status" value="1"/>
</dbReference>
<evidence type="ECO:0000256" key="2">
    <source>
        <dbReference type="ARBA" id="ARBA00022801"/>
    </source>
</evidence>
<dbReference type="RefSeq" id="WP_254161741.1">
    <property type="nucleotide sequence ID" value="NZ_JAHESF010000004.1"/>
</dbReference>
<dbReference type="Proteomes" id="UP001319200">
    <property type="component" value="Unassembled WGS sequence"/>
</dbReference>
<dbReference type="PANTHER" id="PTHR43309:SF5">
    <property type="entry name" value="5-OXOPROLINASE SUBUNIT C"/>
    <property type="match status" value="1"/>
</dbReference>
<comment type="caution">
    <text evidence="5">The sequence shown here is derived from an EMBL/GenBank/DDBJ whole genome shotgun (WGS) entry which is preliminary data.</text>
</comment>
<name>A0AAP2GN26_9BACT</name>
<evidence type="ECO:0000313" key="6">
    <source>
        <dbReference type="Proteomes" id="UP001319200"/>
    </source>
</evidence>
<evidence type="ECO:0000256" key="3">
    <source>
        <dbReference type="ARBA" id="ARBA00022840"/>
    </source>
</evidence>
<dbReference type="NCBIfam" id="TIGR00724">
    <property type="entry name" value="urea_amlyse_rel"/>
    <property type="match status" value="1"/>
</dbReference>
<dbReference type="InterPro" id="IPR003778">
    <property type="entry name" value="CT_A_B"/>
</dbReference>
<dbReference type="Gene3D" id="2.40.100.10">
    <property type="entry name" value="Cyclophilin-like"/>
    <property type="match status" value="1"/>
</dbReference>
<dbReference type="Pfam" id="PF02626">
    <property type="entry name" value="CT_A_B"/>
    <property type="match status" value="1"/>
</dbReference>
<protein>
    <submittedName>
        <fullName evidence="5">Biotin-dependent carboxyltransferase family protein</fullName>
    </submittedName>
</protein>
<dbReference type="InterPro" id="IPR052708">
    <property type="entry name" value="PxpC"/>
</dbReference>
<sequence length="326" mass="36315">MSIQLIRSGILDTIQDQGRHGYSKWGINPSGTMDRYAAQAANILVGNALDEAVMEMHFPSGELLFTSDALVSITGADFTPLINSKAVPLWKPMVVKKHSVLTFQRRQWGYRCYLSVRGGFGITPWLGSRSTNMRISAGGFQGRALKKDDQLNFRRQLPGPEAHDDLRILPWRVNAQPVYHDMGSICFVEGREWSWLTSASQQQVLSDPFSIAPSSDRMGCYLQHEPLAVQRTEQLLSSGVSMGTIQLLPAGKLVVLMADHQTTGGYPRIGHIISAHLPKLSQLAPHESLRLRMISVADAEKMLFSLQQELRALQRACLDKLSDYDL</sequence>
<reference evidence="5 6" key="1">
    <citation type="submission" date="2021-05" db="EMBL/GenBank/DDBJ databases">
        <title>A Polyphasic approach of four new species of the genus Ohtaekwangia: Ohtaekwangia histidinii sp. nov., Ohtaekwangia cretensis sp. nov., Ohtaekwangia indiensis sp. nov., Ohtaekwangia reichenbachii sp. nov. from diverse environment.</title>
        <authorList>
            <person name="Octaviana S."/>
        </authorList>
    </citation>
    <scope>NUCLEOTIDE SEQUENCE [LARGE SCALE GENOMIC DNA]</scope>
    <source>
        <strain evidence="5 6">PWU4</strain>
    </source>
</reference>
<dbReference type="EMBL" id="JAHESF010000004">
    <property type="protein sequence ID" value="MBT1696460.1"/>
    <property type="molecule type" value="Genomic_DNA"/>
</dbReference>
<evidence type="ECO:0000259" key="4">
    <source>
        <dbReference type="SMART" id="SM00797"/>
    </source>
</evidence>
<keyword evidence="2" id="KW-0378">Hydrolase</keyword>
<proteinExistence type="predicted"/>
<keyword evidence="3" id="KW-0067">ATP-binding</keyword>
<dbReference type="InterPro" id="IPR029000">
    <property type="entry name" value="Cyclophilin-like_dom_sf"/>
</dbReference>
<dbReference type="PANTHER" id="PTHR43309">
    <property type="entry name" value="5-OXOPROLINASE SUBUNIT C"/>
    <property type="match status" value="1"/>
</dbReference>
<dbReference type="GO" id="GO:0016787">
    <property type="term" value="F:hydrolase activity"/>
    <property type="evidence" value="ECO:0007669"/>
    <property type="project" value="UniProtKB-KW"/>
</dbReference>
<dbReference type="AlphaFoldDB" id="A0AAP2GN26"/>